<dbReference type="GO" id="GO:0045087">
    <property type="term" value="P:innate immune response"/>
    <property type="evidence" value="ECO:0007669"/>
    <property type="project" value="UniProtKB-ARBA"/>
</dbReference>
<dbReference type="Gene3D" id="1.10.533.10">
    <property type="entry name" value="Death Domain, Fas"/>
    <property type="match status" value="1"/>
</dbReference>
<gene>
    <name evidence="9" type="ORF">TSAR_015292</name>
</gene>
<dbReference type="InterPro" id="IPR000488">
    <property type="entry name" value="Death_dom"/>
</dbReference>
<dbReference type="GO" id="GO:0004674">
    <property type="term" value="F:protein serine/threonine kinase activity"/>
    <property type="evidence" value="ECO:0007669"/>
    <property type="project" value="UniProtKB-KW"/>
</dbReference>
<dbReference type="InterPro" id="IPR036770">
    <property type="entry name" value="Ankyrin_rpt-contain_sf"/>
</dbReference>
<dbReference type="PANTHER" id="PTHR24342">
    <property type="entry name" value="SERINE/THREONINE-PROTEIN KINASE 17"/>
    <property type="match status" value="1"/>
</dbReference>
<dbReference type="InterPro" id="IPR000719">
    <property type="entry name" value="Prot_kinase_dom"/>
</dbReference>
<dbReference type="GO" id="GO:0005634">
    <property type="term" value="C:nucleus"/>
    <property type="evidence" value="ECO:0007669"/>
    <property type="project" value="TreeGrafter"/>
</dbReference>
<dbReference type="InterPro" id="IPR011029">
    <property type="entry name" value="DEATH-like_dom_sf"/>
</dbReference>
<dbReference type="SUPFAM" id="SSF48403">
    <property type="entry name" value="Ankyrin repeat"/>
    <property type="match status" value="1"/>
</dbReference>
<dbReference type="InterPro" id="IPR017441">
    <property type="entry name" value="Protein_kinase_ATP_BS"/>
</dbReference>
<proteinExistence type="predicted"/>
<dbReference type="Pfam" id="PF00069">
    <property type="entry name" value="Pkinase"/>
    <property type="match status" value="1"/>
</dbReference>
<dbReference type="SMART" id="SM00248">
    <property type="entry name" value="ANK"/>
    <property type="match status" value="3"/>
</dbReference>
<keyword evidence="1" id="KW-0723">Serine/threonine-protein kinase</keyword>
<evidence type="ECO:0000259" key="8">
    <source>
        <dbReference type="PROSITE" id="PS50011"/>
    </source>
</evidence>
<dbReference type="Gene3D" id="1.25.40.20">
    <property type="entry name" value="Ankyrin repeat-containing domain"/>
    <property type="match status" value="1"/>
</dbReference>
<dbReference type="GO" id="GO:0005524">
    <property type="term" value="F:ATP binding"/>
    <property type="evidence" value="ECO:0007669"/>
    <property type="project" value="UniProtKB-UniRule"/>
</dbReference>
<dbReference type="STRING" id="543379.A0A232F682"/>
<dbReference type="InterPro" id="IPR011009">
    <property type="entry name" value="Kinase-like_dom_sf"/>
</dbReference>
<evidence type="ECO:0000256" key="4">
    <source>
        <dbReference type="ARBA" id="ARBA00022777"/>
    </source>
</evidence>
<dbReference type="GO" id="GO:0043065">
    <property type="term" value="P:positive regulation of apoptotic process"/>
    <property type="evidence" value="ECO:0007669"/>
    <property type="project" value="TreeGrafter"/>
</dbReference>
<dbReference type="PROSITE" id="PS50088">
    <property type="entry name" value="ANK_REPEAT"/>
    <property type="match status" value="2"/>
</dbReference>
<dbReference type="FunFam" id="1.10.510.10:FF:000571">
    <property type="entry name" value="Maternal embryonic leucine zipper kinase"/>
    <property type="match status" value="1"/>
</dbReference>
<reference evidence="9 10" key="1">
    <citation type="journal article" date="2017" name="Curr. Biol.">
        <title>The Evolution of Venom by Co-option of Single-Copy Genes.</title>
        <authorList>
            <person name="Martinson E.O."/>
            <person name="Mrinalini"/>
            <person name="Kelkar Y.D."/>
            <person name="Chang C.H."/>
            <person name="Werren J.H."/>
        </authorList>
    </citation>
    <scope>NUCLEOTIDE SEQUENCE [LARGE SCALE GENOMIC DNA]</scope>
    <source>
        <strain evidence="9 10">Alberta</strain>
        <tissue evidence="9">Whole body</tissue>
    </source>
</reference>
<dbReference type="SUPFAM" id="SSF47986">
    <property type="entry name" value="DEATH domain"/>
    <property type="match status" value="1"/>
</dbReference>
<evidence type="ECO:0000256" key="5">
    <source>
        <dbReference type="ARBA" id="ARBA00022840"/>
    </source>
</evidence>
<protein>
    <recommendedName>
        <fullName evidence="8">Protein kinase domain-containing protein</fullName>
    </recommendedName>
</protein>
<keyword evidence="2" id="KW-0808">Transferase</keyword>
<evidence type="ECO:0000256" key="1">
    <source>
        <dbReference type="ARBA" id="ARBA00022527"/>
    </source>
</evidence>
<comment type="caution">
    <text evidence="9">The sequence shown here is derived from an EMBL/GenBank/DDBJ whole genome shotgun (WGS) entry which is preliminary data.</text>
</comment>
<dbReference type="SUPFAM" id="SSF56112">
    <property type="entry name" value="Protein kinase-like (PK-like)"/>
    <property type="match status" value="1"/>
</dbReference>
<feature type="binding site" evidence="7">
    <location>
        <position position="62"/>
    </location>
    <ligand>
        <name>ATP</name>
        <dbReference type="ChEBI" id="CHEBI:30616"/>
    </ligand>
</feature>
<dbReference type="EMBL" id="NNAY01000926">
    <property type="protein sequence ID" value="OXU25867.1"/>
    <property type="molecule type" value="Genomic_DNA"/>
</dbReference>
<keyword evidence="6" id="KW-0040">ANK repeat</keyword>
<evidence type="ECO:0000256" key="6">
    <source>
        <dbReference type="PROSITE-ProRule" id="PRU00023"/>
    </source>
</evidence>
<dbReference type="GO" id="GO:0035556">
    <property type="term" value="P:intracellular signal transduction"/>
    <property type="evidence" value="ECO:0007669"/>
    <property type="project" value="TreeGrafter"/>
</dbReference>
<dbReference type="Gene3D" id="1.10.510.10">
    <property type="entry name" value="Transferase(Phosphotransferase) domain 1"/>
    <property type="match status" value="1"/>
</dbReference>
<evidence type="ECO:0000313" key="10">
    <source>
        <dbReference type="Proteomes" id="UP000215335"/>
    </source>
</evidence>
<dbReference type="Gene3D" id="3.30.200.20">
    <property type="entry name" value="Phosphorylase Kinase, domain 1"/>
    <property type="match status" value="1"/>
</dbReference>
<dbReference type="Pfam" id="PF00531">
    <property type="entry name" value="Death"/>
    <property type="match status" value="1"/>
</dbReference>
<dbReference type="Gene3D" id="3.40.50.300">
    <property type="entry name" value="P-loop containing nucleotide triphosphate hydrolases"/>
    <property type="match status" value="1"/>
</dbReference>
<feature type="repeat" description="ANK" evidence="6">
    <location>
        <begin position="329"/>
        <end position="361"/>
    </location>
</feature>
<dbReference type="CDD" id="cd08782">
    <property type="entry name" value="Death_DAPK1"/>
    <property type="match status" value="1"/>
</dbReference>
<evidence type="ECO:0000256" key="7">
    <source>
        <dbReference type="PROSITE-ProRule" id="PRU10141"/>
    </source>
</evidence>
<evidence type="ECO:0000256" key="3">
    <source>
        <dbReference type="ARBA" id="ARBA00022741"/>
    </source>
</evidence>
<keyword evidence="5 7" id="KW-0067">ATP-binding</keyword>
<dbReference type="AlphaFoldDB" id="A0A232F682"/>
<keyword evidence="3 7" id="KW-0547">Nucleotide-binding</keyword>
<dbReference type="SMART" id="SM00220">
    <property type="entry name" value="S_TKc"/>
    <property type="match status" value="1"/>
</dbReference>
<dbReference type="SMART" id="SM00005">
    <property type="entry name" value="DEATH"/>
    <property type="match status" value="1"/>
</dbReference>
<dbReference type="Proteomes" id="UP000215335">
    <property type="component" value="Unassembled WGS sequence"/>
</dbReference>
<keyword evidence="10" id="KW-1185">Reference proteome</keyword>
<dbReference type="PANTHER" id="PTHR24342:SF14">
    <property type="entry name" value="DEATH-ASSOCIATED PROTEIN KINASE DAPK-1"/>
    <property type="match status" value="1"/>
</dbReference>
<feature type="domain" description="Protein kinase" evidence="8">
    <location>
        <begin position="33"/>
        <end position="287"/>
    </location>
</feature>
<feature type="repeat" description="ANK" evidence="6">
    <location>
        <begin position="362"/>
        <end position="394"/>
    </location>
</feature>
<dbReference type="PROSITE" id="PS00108">
    <property type="entry name" value="PROTEIN_KINASE_ST"/>
    <property type="match status" value="1"/>
</dbReference>
<sequence length="1114" mass="124427">MMPTSSRQSGTCSDGFEWDTLMEVVHEPIEKNYTLLEEIGKGQFAVVRKCVEQKTGAEYAAKIMRKRRVARGVAAADIAREAGLLAQLRHPNIVSLYRVIDTGTTVVLLLELITGGELFHWMPSNEAEAAHVVGQVLKALSHLHSHQVAHLDIKPENILLSSSPPMPNIKLIDLGLSHRLIPGSEHRALFGTPEFVAPEIVNYEPLSLGTDLWAVGVLTYILLSGASPFLGEDKQETYANVAACQYQFDDKYFSNVSEFAKDFISSLLVKDPKKRGTAESCLTHPWIVTETQACQGLGEALISAVKGRCIQTVSRLLQQGAPLDVEDFNQDTLLHIACKSGDEGIVALLVDHGIDLDATNKDGLTPLHIAAKFGHIDIARLLCTAGCDVDKTNRGIRADVTAIKYGHTDIASLLDKLRNPTQREVFIKQLQPTRRPIDCLHVRLLGHCASGKTSLVNSLRSGIFNFGFFKRSRSQSHATKRDPSIELDVTSKHDSLSFEHSDNEYESTIGVEISRSNIGGECVFWELCGREDYLVSYHRALMVHQPMQVHLITISLRQPITVQLQQARFWLQFIMDRIPPENIGFSGKCAEIQVILVGTYAPEPPIHNANGVNLLAPLLASLKEFTPLLGEEPQVVALDATNPSCPGLKLLRTYLNNSRTKFLEHTHDYTWNGLMEAWRIHMQSMEEPPMLLDLKGFVNQVRQVNPLVSIEHCKQLGEQLQALGECLLLPGDLYVLSLEWLWRDVIGWQLNPDQKSRLGVRTTGVYTTEDFQARCPCPANQALQILQAFHLCVSCEVEDDDLEYEIPCLNLVERLPGLWEPWSSTTLMLSPHAGFRLCPVEARLYNLLPIFPHLQVHLRKITQAWNCHESDLYQWWRGSKLCLGPCECIVTLEEEDQGCIQVWVRGPRGTGSQCFSLLGIIVDAVEATLEVVAPGMLLERHWQSPSQLRDYDEVIHSWEPTLINAALLERNFLEACFKNPFNGQRESVWDMIGCGLPWMENCVPGTKQPVKNIKPAIRRRLAQLLDPPDSYGRDWCLLTVRLGLGDKVAQFDSTINSPTLRILSCAGSDCTVGSLIRQLRALGREDAVKVLLSFTPTYVMSNTIESDTGSNLSR</sequence>
<dbReference type="OrthoDB" id="74764at2759"/>
<dbReference type="PROSITE" id="PS50011">
    <property type="entry name" value="PROTEIN_KINASE_DOM"/>
    <property type="match status" value="1"/>
</dbReference>
<dbReference type="Pfam" id="PF12796">
    <property type="entry name" value="Ank_2"/>
    <property type="match status" value="1"/>
</dbReference>
<keyword evidence="4" id="KW-0418">Kinase</keyword>
<dbReference type="InterPro" id="IPR002110">
    <property type="entry name" value="Ankyrin_rpt"/>
</dbReference>
<name>A0A232F682_9HYME</name>
<dbReference type="PROSITE" id="PS00107">
    <property type="entry name" value="PROTEIN_KINASE_ATP"/>
    <property type="match status" value="1"/>
</dbReference>
<organism evidence="9 10">
    <name type="scientific">Trichomalopsis sarcophagae</name>
    <dbReference type="NCBI Taxonomy" id="543379"/>
    <lineage>
        <taxon>Eukaryota</taxon>
        <taxon>Metazoa</taxon>
        <taxon>Ecdysozoa</taxon>
        <taxon>Arthropoda</taxon>
        <taxon>Hexapoda</taxon>
        <taxon>Insecta</taxon>
        <taxon>Pterygota</taxon>
        <taxon>Neoptera</taxon>
        <taxon>Endopterygota</taxon>
        <taxon>Hymenoptera</taxon>
        <taxon>Apocrita</taxon>
        <taxon>Proctotrupomorpha</taxon>
        <taxon>Chalcidoidea</taxon>
        <taxon>Pteromalidae</taxon>
        <taxon>Pteromalinae</taxon>
        <taxon>Trichomalopsis</taxon>
    </lineage>
</organism>
<dbReference type="SUPFAM" id="SSF52540">
    <property type="entry name" value="P-loop containing nucleoside triphosphate hydrolases"/>
    <property type="match status" value="1"/>
</dbReference>
<evidence type="ECO:0000256" key="2">
    <source>
        <dbReference type="ARBA" id="ARBA00022679"/>
    </source>
</evidence>
<dbReference type="PROSITE" id="PS50297">
    <property type="entry name" value="ANK_REP_REGION"/>
    <property type="match status" value="2"/>
</dbReference>
<evidence type="ECO:0000313" key="9">
    <source>
        <dbReference type="EMBL" id="OXU25867.1"/>
    </source>
</evidence>
<accession>A0A232F682</accession>
<dbReference type="InterPro" id="IPR008271">
    <property type="entry name" value="Ser/Thr_kinase_AS"/>
</dbReference>
<dbReference type="InterPro" id="IPR027417">
    <property type="entry name" value="P-loop_NTPase"/>
</dbReference>